<organism evidence="4 5">
    <name type="scientific">Eiseniibacteriota bacterium</name>
    <dbReference type="NCBI Taxonomy" id="2212470"/>
    <lineage>
        <taxon>Bacteria</taxon>
        <taxon>Candidatus Eiseniibacteriota</taxon>
    </lineage>
</organism>
<reference evidence="4" key="2">
    <citation type="journal article" date="2021" name="Microbiome">
        <title>Successional dynamics and alternative stable states in a saline activated sludge microbial community over 9 years.</title>
        <authorList>
            <person name="Wang Y."/>
            <person name="Ye J."/>
            <person name="Ju F."/>
            <person name="Liu L."/>
            <person name="Boyd J.A."/>
            <person name="Deng Y."/>
            <person name="Parks D.H."/>
            <person name="Jiang X."/>
            <person name="Yin X."/>
            <person name="Woodcroft B.J."/>
            <person name="Tyson G.W."/>
            <person name="Hugenholtz P."/>
            <person name="Polz M.F."/>
            <person name="Zhang T."/>
        </authorList>
    </citation>
    <scope>NUCLEOTIDE SEQUENCE</scope>
    <source>
        <strain evidence="4">HKST-UBA02</strain>
    </source>
</reference>
<name>A0A956ND94_UNCEI</name>
<comment type="caution">
    <text evidence="4">The sequence shown here is derived from an EMBL/GenBank/DDBJ whole genome shotgun (WGS) entry which is preliminary data.</text>
</comment>
<dbReference type="InterPro" id="IPR018704">
    <property type="entry name" value="SecYEG/CpoB_TPR"/>
</dbReference>
<accession>A0A956ND94</accession>
<feature type="domain" description="Ancillary SecYEG translocon subunit/Cell division coordinator CpoB TPR" evidence="3">
    <location>
        <begin position="29"/>
        <end position="214"/>
    </location>
</feature>
<feature type="repeat" description="TPR" evidence="1">
    <location>
        <begin position="174"/>
        <end position="207"/>
    </location>
</feature>
<evidence type="ECO:0000256" key="2">
    <source>
        <dbReference type="SAM" id="Phobius"/>
    </source>
</evidence>
<dbReference type="Proteomes" id="UP000739538">
    <property type="component" value="Unassembled WGS sequence"/>
</dbReference>
<protein>
    <submittedName>
        <fullName evidence="4">Tetratricopeptide repeat protein</fullName>
    </submittedName>
</protein>
<dbReference type="Gene3D" id="1.25.40.10">
    <property type="entry name" value="Tetratricopeptide repeat domain"/>
    <property type="match status" value="2"/>
</dbReference>
<sequence length="223" mass="23488">MAVAKRMTKEELREDKVVTALKELGEIAKENSRTLVIIAIVVAVAIGAWMFVKQSRARAEENASLSLAQAQKLYFDGRYTEAATQLESILGDYGSTNAAKSIPLFLGNCKLAAGDAAGAKAAFETLSGKAGADPLLAAAADRGIGAALSDQGDMTGAAESYRRAAQRADNPLAAEDWMAAGNAFLEAGKKDEATAAFQKVVSDYPTSQRAVEAKVRLAEVESR</sequence>
<evidence type="ECO:0000259" key="3">
    <source>
        <dbReference type="Pfam" id="PF09976"/>
    </source>
</evidence>
<evidence type="ECO:0000313" key="5">
    <source>
        <dbReference type="Proteomes" id="UP000739538"/>
    </source>
</evidence>
<keyword evidence="2" id="KW-0812">Transmembrane</keyword>
<gene>
    <name evidence="4" type="ORF">KDA27_10660</name>
</gene>
<dbReference type="InterPro" id="IPR019734">
    <property type="entry name" value="TPR_rpt"/>
</dbReference>
<evidence type="ECO:0000256" key="1">
    <source>
        <dbReference type="PROSITE-ProRule" id="PRU00339"/>
    </source>
</evidence>
<keyword evidence="1" id="KW-0802">TPR repeat</keyword>
<dbReference type="Pfam" id="PF09976">
    <property type="entry name" value="TPR_21"/>
    <property type="match status" value="1"/>
</dbReference>
<proteinExistence type="predicted"/>
<dbReference type="AlphaFoldDB" id="A0A956ND94"/>
<reference evidence="4" key="1">
    <citation type="submission" date="2020-04" db="EMBL/GenBank/DDBJ databases">
        <authorList>
            <person name="Zhang T."/>
        </authorList>
    </citation>
    <scope>NUCLEOTIDE SEQUENCE</scope>
    <source>
        <strain evidence="4">HKST-UBA02</strain>
    </source>
</reference>
<keyword evidence="2" id="KW-0472">Membrane</keyword>
<dbReference type="InterPro" id="IPR011990">
    <property type="entry name" value="TPR-like_helical_dom_sf"/>
</dbReference>
<keyword evidence="2" id="KW-1133">Transmembrane helix</keyword>
<dbReference type="PROSITE" id="PS50005">
    <property type="entry name" value="TPR"/>
    <property type="match status" value="1"/>
</dbReference>
<dbReference type="SUPFAM" id="SSF48452">
    <property type="entry name" value="TPR-like"/>
    <property type="match status" value="1"/>
</dbReference>
<dbReference type="EMBL" id="JAGQHS010000047">
    <property type="protein sequence ID" value="MCA9756256.1"/>
    <property type="molecule type" value="Genomic_DNA"/>
</dbReference>
<evidence type="ECO:0000313" key="4">
    <source>
        <dbReference type="EMBL" id="MCA9756256.1"/>
    </source>
</evidence>
<feature type="transmembrane region" description="Helical" evidence="2">
    <location>
        <begin position="34"/>
        <end position="52"/>
    </location>
</feature>